<dbReference type="CDD" id="cd08026">
    <property type="entry name" value="DUF326"/>
    <property type="match status" value="1"/>
</dbReference>
<dbReference type="AlphaFoldDB" id="A0A1M6UGK1"/>
<dbReference type="PANTHER" id="PTHR37310:SF1">
    <property type="entry name" value="CYTOPLASMIC PROTEIN"/>
    <property type="match status" value="1"/>
</dbReference>
<dbReference type="Gene3D" id="1.20.1270.360">
    <property type="match status" value="1"/>
</dbReference>
<dbReference type="InterPro" id="IPR005560">
    <property type="entry name" value="Csp_YhjQ"/>
</dbReference>
<gene>
    <name evidence="1" type="ORF">SAMN02746009_01353</name>
</gene>
<evidence type="ECO:0000313" key="1">
    <source>
        <dbReference type="EMBL" id="SHK68273.1"/>
    </source>
</evidence>
<name>A0A1M6UGK1_9BACT</name>
<accession>A0A1M6UGK1</accession>
<dbReference type="EMBL" id="FRAS01000005">
    <property type="protein sequence ID" value="SHK68273.1"/>
    <property type="molecule type" value="Genomic_DNA"/>
</dbReference>
<dbReference type="Pfam" id="PF03860">
    <property type="entry name" value="Csp"/>
    <property type="match status" value="1"/>
</dbReference>
<protein>
    <recommendedName>
        <fullName evidence="3">Four-helix bundle copper-binding protein</fullName>
    </recommendedName>
</protein>
<reference evidence="2" key="1">
    <citation type="submission" date="2016-11" db="EMBL/GenBank/DDBJ databases">
        <authorList>
            <person name="Varghese N."/>
            <person name="Submissions S."/>
        </authorList>
    </citation>
    <scope>NUCLEOTIDE SEQUENCE [LARGE SCALE GENOMIC DNA]</scope>
    <source>
        <strain evidence="2">DSM 18569</strain>
    </source>
</reference>
<keyword evidence="2" id="KW-1185">Reference proteome</keyword>
<proteinExistence type="predicted"/>
<sequence length="115" mass="12507">MNQPTASALDNQILLDALHRCVAACEHCATACLRDEHVGHMVGCIRLDRDCADICALTARLVARGSEHAKHVMKECVEVCRLCEAECAKHSHDHCQRCAAACKACAEACQAYLSE</sequence>
<dbReference type="Proteomes" id="UP000183947">
    <property type="component" value="Unassembled WGS sequence"/>
</dbReference>
<evidence type="ECO:0008006" key="3">
    <source>
        <dbReference type="Google" id="ProtNLM"/>
    </source>
</evidence>
<dbReference type="OrthoDB" id="5396211at2"/>
<evidence type="ECO:0000313" key="2">
    <source>
        <dbReference type="Proteomes" id="UP000183947"/>
    </source>
</evidence>
<dbReference type="PANTHER" id="PTHR37310">
    <property type="entry name" value="CYTOPLASMIC PROTEIN-RELATED"/>
    <property type="match status" value="1"/>
</dbReference>
<organism evidence="1 2">
    <name type="scientific">Hymenobacter psychrotolerans DSM 18569</name>
    <dbReference type="NCBI Taxonomy" id="1121959"/>
    <lineage>
        <taxon>Bacteria</taxon>
        <taxon>Pseudomonadati</taxon>
        <taxon>Bacteroidota</taxon>
        <taxon>Cytophagia</taxon>
        <taxon>Cytophagales</taxon>
        <taxon>Hymenobacteraceae</taxon>
        <taxon>Hymenobacter</taxon>
    </lineage>
</organism>
<dbReference type="InterPro" id="IPR044543">
    <property type="entry name" value="YHJQ-like"/>
</dbReference>
<dbReference type="RefSeq" id="WP_073282396.1">
    <property type="nucleotide sequence ID" value="NZ_FRAS01000005.1"/>
</dbReference>